<dbReference type="Pfam" id="PF00266">
    <property type="entry name" value="Aminotran_5"/>
    <property type="match status" value="1"/>
</dbReference>
<evidence type="ECO:0000313" key="4">
    <source>
        <dbReference type="Proteomes" id="UP000660262"/>
    </source>
</evidence>
<proteinExistence type="predicted"/>
<comment type="caution">
    <text evidence="3">The sequence shown here is derived from an EMBL/GenBank/DDBJ whole genome shotgun (WGS) entry which is preliminary data.</text>
</comment>
<sequence>MSSSSHGLRRINVRRFAFLGVVAAVGSISLLRGKKILASLIGKQKRKEQQLVGSDYDADFFGVLAKIIRIKNWITRNRGFQRLRRSILYRSRRGNITYLDHAGAALYHEQDVRTFHAQVLAREVLGNPHSAHSTTLSEFASRSAGEVGGARSAAIVDEARRFVLSFVGASHDYVCVFTAGATDGMRAVADAFPWLAGESRLVHVDEVHASLLGICAPARRYGARVSAAHVVADGAGGWRAELGDDGGDVNVDTAGPHLFVLPAECNVTGERYPTACVAPPPNLARRGSMQRGGEGAWGRNDDDNDGIDDNDSSGWYVLLDASKYVATSSLRLAEQFPHADFVVLSFYKIFGYPTGLGALICSPRGARALSRGAREDGRFRGGGSVHWRADATAVPRGLPDGIEDGTDHFLGIASLKYMGRRLLRMGYDGDDEAVHFHTQRLARSFANGLRSMRHADGSPVAELYGAAWQSHPNAVSTDLRQHANGASVAGVGGQGGVVAFNLLLPRSRWKGARRHVGHAEAEGVLASAGVIVRSGQHCNPRAVLRVLHDAEQARFESVERRGEDDVVADRRLCWGGWGAAGAGLAPDGSPTGVLRASFGLASTNADVHRALLVIRRAFAAVDGPEARNLVARPSWLSGEHAEEEHRTRISALCVYPLKGAGGWLISHSGETWPIDHGGKLAGDRELCIVDGSSTSVSRVITQRDCPCLAAVRVKKLEVLSGGRRRAHLACPGWAGRGGRIDVTWAAPEMGGDNGSTFSSGISAIACGTEVRVRAVGSGPEATEAFCRRATGGRRGCFLACLLSRDEDDSGGGGNDTSVTRSLANEAPLLLLGRSAAVAAAQYAGVVSKYAPNSSIPAEVLAHFRWNVLVEGEPHSFAEDKWIGSDVAVLRRSRSPPDPSFESPTSEPSPDPLEYDEICKLNITASCDRCPVVNVDQRNGRILPSQPLISLGRVRRGAVAGSRGVPVGVLASAIVPYGIIDDATRNNGLWGEGPARLQIGDSLHVRTRTA</sequence>
<dbReference type="InterPro" id="IPR015422">
    <property type="entry name" value="PyrdxlP-dep_Trfase_small"/>
</dbReference>
<evidence type="ECO:0000256" key="1">
    <source>
        <dbReference type="SAM" id="MobiDB-lite"/>
    </source>
</evidence>
<evidence type="ECO:0000313" key="3">
    <source>
        <dbReference type="EMBL" id="GHP05959.1"/>
    </source>
</evidence>
<dbReference type="SUPFAM" id="SSF53383">
    <property type="entry name" value="PLP-dependent transferases"/>
    <property type="match status" value="1"/>
</dbReference>
<name>A0A830HKZ6_9CHLO</name>
<evidence type="ECO:0000259" key="2">
    <source>
        <dbReference type="PROSITE" id="PS51340"/>
    </source>
</evidence>
<dbReference type="EMBL" id="BNJQ01000011">
    <property type="protein sequence ID" value="GHP05959.1"/>
    <property type="molecule type" value="Genomic_DNA"/>
</dbReference>
<feature type="region of interest" description="Disordered" evidence="1">
    <location>
        <begin position="283"/>
        <end position="306"/>
    </location>
</feature>
<dbReference type="PROSITE" id="PS51340">
    <property type="entry name" value="MOSC"/>
    <property type="match status" value="1"/>
</dbReference>
<dbReference type="InterPro" id="IPR015424">
    <property type="entry name" value="PyrdxlP-dep_Trfase"/>
</dbReference>
<dbReference type="Gene3D" id="3.40.640.10">
    <property type="entry name" value="Type I PLP-dependent aspartate aminotransferase-like (Major domain)"/>
    <property type="match status" value="1"/>
</dbReference>
<keyword evidence="4" id="KW-1185">Reference proteome</keyword>
<dbReference type="GO" id="GO:0030170">
    <property type="term" value="F:pyridoxal phosphate binding"/>
    <property type="evidence" value="ECO:0007669"/>
    <property type="project" value="InterPro"/>
</dbReference>
<dbReference type="GO" id="GO:0003824">
    <property type="term" value="F:catalytic activity"/>
    <property type="evidence" value="ECO:0007669"/>
    <property type="project" value="InterPro"/>
</dbReference>
<protein>
    <recommendedName>
        <fullName evidence="2">MOSC domain-containing protein</fullName>
    </recommendedName>
</protein>
<dbReference type="InterPro" id="IPR005302">
    <property type="entry name" value="MoCF_Sase_C"/>
</dbReference>
<feature type="domain" description="MOSC" evidence="2">
    <location>
        <begin position="804"/>
        <end position="1005"/>
    </location>
</feature>
<dbReference type="OrthoDB" id="10264306at2759"/>
<dbReference type="InterPro" id="IPR000192">
    <property type="entry name" value="Aminotrans_V_dom"/>
</dbReference>
<accession>A0A830HKZ6</accession>
<dbReference type="Gene3D" id="3.90.1150.10">
    <property type="entry name" value="Aspartate Aminotransferase, domain 1"/>
    <property type="match status" value="1"/>
</dbReference>
<gene>
    <name evidence="3" type="ORF">PPROV_000470600</name>
</gene>
<dbReference type="InterPro" id="IPR015421">
    <property type="entry name" value="PyrdxlP-dep_Trfase_major"/>
</dbReference>
<dbReference type="Proteomes" id="UP000660262">
    <property type="component" value="Unassembled WGS sequence"/>
</dbReference>
<organism evidence="3 4">
    <name type="scientific">Pycnococcus provasolii</name>
    <dbReference type="NCBI Taxonomy" id="41880"/>
    <lineage>
        <taxon>Eukaryota</taxon>
        <taxon>Viridiplantae</taxon>
        <taxon>Chlorophyta</taxon>
        <taxon>Pseudoscourfieldiophyceae</taxon>
        <taxon>Pseudoscourfieldiales</taxon>
        <taxon>Pycnococcaceae</taxon>
        <taxon>Pycnococcus</taxon>
    </lineage>
</organism>
<dbReference type="GO" id="GO:0030151">
    <property type="term" value="F:molybdenum ion binding"/>
    <property type="evidence" value="ECO:0007669"/>
    <property type="project" value="InterPro"/>
</dbReference>
<reference evidence="3" key="1">
    <citation type="submission" date="2020-10" db="EMBL/GenBank/DDBJ databases">
        <title>Unveiling of a novel bifunctional photoreceptor, Dualchrome1, isolated from a cosmopolitan green alga.</title>
        <authorList>
            <person name="Suzuki S."/>
            <person name="Kawachi M."/>
        </authorList>
    </citation>
    <scope>NUCLEOTIDE SEQUENCE</scope>
    <source>
        <strain evidence="3">NIES 2893</strain>
    </source>
</reference>
<feature type="region of interest" description="Disordered" evidence="1">
    <location>
        <begin position="892"/>
        <end position="912"/>
    </location>
</feature>
<dbReference type="AlphaFoldDB" id="A0A830HKZ6"/>
<dbReference type="PANTHER" id="PTHR14237:SF80">
    <property type="entry name" value="MOLYBDENUM COFACTOR SULFURASE"/>
    <property type="match status" value="1"/>
</dbReference>
<dbReference type="PANTHER" id="PTHR14237">
    <property type="entry name" value="MOLYBDOPTERIN COFACTOR SULFURASE MOSC"/>
    <property type="match status" value="1"/>
</dbReference>